<dbReference type="EC" id="1.1.1.196" evidence="13"/>
<evidence type="ECO:0000256" key="19">
    <source>
        <dbReference type="ARBA" id="ARBA00042766"/>
    </source>
</evidence>
<evidence type="ECO:0000256" key="9">
    <source>
        <dbReference type="ARBA" id="ARBA00026118"/>
    </source>
</evidence>
<evidence type="ECO:0000256" key="13">
    <source>
        <dbReference type="ARBA" id="ARBA00038990"/>
    </source>
</evidence>
<keyword evidence="5" id="KW-0597">Phosphoprotein</keyword>
<dbReference type="InterPro" id="IPR020904">
    <property type="entry name" value="Sc_DH/Rdtase_CS"/>
</dbReference>
<comment type="similarity">
    <text evidence="2">Belongs to the short-chain dehydrogenases/reductases (SDR) family.</text>
</comment>
<comment type="subcellular location">
    <subcellularLocation>
        <location evidence="1">Cytoplasm</location>
    </subcellularLocation>
</comment>
<dbReference type="PRINTS" id="PR00081">
    <property type="entry name" value="GDHRDH"/>
</dbReference>
<sequence>MQLETYRETARLLTPTQPCSEQLQLMERPQQAQKRNEVCADARFIQADLRRALPSGLQARRSGAPFARGQVRRRRRRSCARPAPGGSAGAQPSGRARACAVAVPRALRTAGRLDSRFGFLAASALLPRSLRSPARAPRVPPTMSSSTRVALVTGANKGIGFAIARDLCRQFSGDVVLTARDAARGRAAVQQLQAEGLSPRFHQLDIDDPQSVRALRDFLRKEYGGLDVLVNNAGIAFKVNDPTPFHVQAEVTMKTNFFGTRDVSAELLPLIKPQGRVVNVSSMVSLRALKGCSPELQQKFRSETITEEELVGLMNKFVEDTKNGAHQEKGWPNTAYGVSKIGVTVLSRIQARKLNEQRSGDKILLNACCPGWVRTDMAGPKATKSPEEGAETPVYLALLPPGAEGPHGQFVSEKKVEQCRLPFITWSRAWTLLPLHVTWSLDRLYAPVQTQVPHLRMPTQAHVQDRSHTEGPLCEPPVVRYCGGPVQPKGCTTGELEEEGAGGDFRLEHEAPNLEQLGENLREGQSRSPTSQHRRGSCLQPEVLMFQTPSPAPGPKSRPWNILSREALHPRTQDRAAVAAARSPCARRRWPTAGSSPRASAPRVPPAMSSYTRVALVTGANKGIGFAIARDLCRQFSGDVVLTARDAARGRAAVQQLQAEGLSPRFHQLDIDDPQSVRALRDFLRKEYGGLNVLVNNAGIAFKGRVVNISSSQGSRALESCSEELQEKFRSETLSEEDLVDLMKKFVEDAKNEVHEREGWPSSAYGVSKLGVTVLSRILARRLDEKRKADRVLLNACCPGWVKTDMAGPYGERTVEEGAETPVYLALLPPDATGPQGQLVRDKVVQNW</sequence>
<evidence type="ECO:0000256" key="21">
    <source>
        <dbReference type="ARBA" id="ARBA00047333"/>
    </source>
</evidence>
<evidence type="ECO:0000256" key="23">
    <source>
        <dbReference type="ARBA" id="ARBA00047830"/>
    </source>
</evidence>
<dbReference type="PROSITE" id="PS00061">
    <property type="entry name" value="ADH_SHORT"/>
    <property type="match status" value="2"/>
</dbReference>
<dbReference type="EC" id="1.1.1.184" evidence="9"/>
<comment type="catalytic activity">
    <reaction evidence="31">
        <text>prostaglandin D2 + NADP(+) = 15-oxoprostaglandin D2 + NADPH + H(+)</text>
        <dbReference type="Rhea" id="RHEA:20744"/>
        <dbReference type="ChEBI" id="CHEBI:15378"/>
        <dbReference type="ChEBI" id="CHEBI:57406"/>
        <dbReference type="ChEBI" id="CHEBI:57408"/>
        <dbReference type="ChEBI" id="CHEBI:57783"/>
        <dbReference type="ChEBI" id="CHEBI:58349"/>
        <dbReference type="EC" id="1.1.1.196"/>
    </reaction>
    <physiologicalReaction direction="left-to-right" evidence="31">
        <dbReference type="Rhea" id="RHEA:20745"/>
    </physiologicalReaction>
</comment>
<dbReference type="EC" id="1.1.1.189" evidence="11"/>
<evidence type="ECO:0000256" key="29">
    <source>
        <dbReference type="ARBA" id="ARBA00048753"/>
    </source>
</evidence>
<gene>
    <name evidence="34" type="ORF">J0S82_004483</name>
</gene>
<dbReference type="EC" id="1.1.1.197" evidence="12"/>
<dbReference type="InterPro" id="IPR036291">
    <property type="entry name" value="NAD(P)-bd_dom_sf"/>
</dbReference>
<comment type="catalytic activity">
    <reaction evidence="24">
        <text>daunorubicin + NADPH + H(+) = 13-dihydrodaunorubicin + NADP(+)</text>
        <dbReference type="Rhea" id="RHEA:63504"/>
        <dbReference type="ChEBI" id="CHEBI:15378"/>
        <dbReference type="ChEBI" id="CHEBI:57783"/>
        <dbReference type="ChEBI" id="CHEBI:58349"/>
        <dbReference type="ChEBI" id="CHEBI:64677"/>
        <dbReference type="ChEBI" id="CHEBI:75296"/>
    </reaction>
    <physiologicalReaction direction="left-to-right" evidence="24">
        <dbReference type="Rhea" id="RHEA:63505"/>
    </physiologicalReaction>
</comment>
<feature type="region of interest" description="Disordered" evidence="33">
    <location>
        <begin position="578"/>
        <end position="605"/>
    </location>
</feature>
<dbReference type="SUPFAM" id="SSF51735">
    <property type="entry name" value="NAD(P)-binding Rossmann-fold domains"/>
    <property type="match status" value="2"/>
</dbReference>
<evidence type="ECO:0000256" key="14">
    <source>
        <dbReference type="ARBA" id="ARBA00039899"/>
    </source>
</evidence>
<dbReference type="PANTHER" id="PTHR43963:SF2">
    <property type="entry name" value="CARBONYL REDUCTASE [NADPH] 1"/>
    <property type="match status" value="1"/>
</dbReference>
<comment type="catalytic activity">
    <reaction evidence="20">
        <text>menadione + NADPH + H(+) = menadiol + NADP(+)</text>
        <dbReference type="Rhea" id="RHEA:63492"/>
        <dbReference type="ChEBI" id="CHEBI:6746"/>
        <dbReference type="ChEBI" id="CHEBI:15378"/>
        <dbReference type="ChEBI" id="CHEBI:28869"/>
        <dbReference type="ChEBI" id="CHEBI:57783"/>
        <dbReference type="ChEBI" id="CHEBI:58349"/>
    </reaction>
</comment>
<evidence type="ECO:0000256" key="16">
    <source>
        <dbReference type="ARBA" id="ARBA00041752"/>
    </source>
</evidence>
<comment type="catalytic activity">
    <reaction evidence="26">
        <text>prostaglandin E2 + NADP(+) = 15-oxoprostaglandin E2 + NADPH + H(+)</text>
        <dbReference type="Rhea" id="RHEA:63476"/>
        <dbReference type="ChEBI" id="CHEBI:15378"/>
        <dbReference type="ChEBI" id="CHEBI:57400"/>
        <dbReference type="ChEBI" id="CHEBI:57783"/>
        <dbReference type="ChEBI" id="CHEBI:58349"/>
        <dbReference type="ChEBI" id="CHEBI:606564"/>
    </reaction>
    <physiologicalReaction direction="left-to-right" evidence="26">
        <dbReference type="Rhea" id="RHEA:63477"/>
    </physiologicalReaction>
</comment>
<evidence type="ECO:0000256" key="7">
    <source>
        <dbReference type="ARBA" id="ARBA00023002"/>
    </source>
</evidence>
<evidence type="ECO:0000256" key="5">
    <source>
        <dbReference type="ARBA" id="ARBA00022553"/>
    </source>
</evidence>
<evidence type="ECO:0000256" key="2">
    <source>
        <dbReference type="ARBA" id="ARBA00006484"/>
    </source>
</evidence>
<dbReference type="Pfam" id="PF00106">
    <property type="entry name" value="adh_short"/>
    <property type="match status" value="2"/>
</dbReference>
<dbReference type="AlphaFoldDB" id="A0A8J6ACK5"/>
<comment type="catalytic activity">
    <reaction evidence="25">
        <text>S-nitrosoglutathione + NADPH + H(+) = S-(hydroxysulfenamide)glutathione + NADP(+)</text>
        <dbReference type="Rhea" id="RHEA:63500"/>
        <dbReference type="ChEBI" id="CHEBI:15378"/>
        <dbReference type="ChEBI" id="CHEBI:57783"/>
        <dbReference type="ChEBI" id="CHEBI:58349"/>
        <dbReference type="ChEBI" id="CHEBI:145544"/>
        <dbReference type="ChEBI" id="CHEBI:229723"/>
    </reaction>
</comment>
<protein>
    <recommendedName>
        <fullName evidence="14">Carbonyl reductase [NADPH] 1</fullName>
        <ecNumber evidence="9">1.1.1.184</ecNumber>
        <ecNumber evidence="11">1.1.1.189</ecNumber>
        <ecNumber evidence="13">1.1.1.196</ecNumber>
        <ecNumber evidence="12">1.1.1.197</ecNumber>
        <ecNumber evidence="10">1.1.1.71</ecNumber>
    </recommendedName>
    <alternativeName>
        <fullName evidence="16">15-hydroxyprostaglandin dehydrogenase [NADP(+)]</fullName>
    </alternativeName>
    <alternativeName>
        <fullName evidence="17">20-beta-hydroxysteroid dehydrogenase</fullName>
    </alternativeName>
    <alternativeName>
        <fullName evidence="15">Alcohol dehydrogenase [NAD(P)+] CBR1</fullName>
    </alternativeName>
    <alternativeName>
        <fullName evidence="32">NADPH-dependent carbonyl reductase 1</fullName>
    </alternativeName>
    <alternativeName>
        <fullName evidence="18">Prostaglandin 9-ketoreductase</fullName>
    </alternativeName>
    <alternativeName>
        <fullName evidence="19">Prostaglandin-E(2) 9-reductase</fullName>
    </alternativeName>
</protein>
<dbReference type="GO" id="GO:0047020">
    <property type="term" value="F:15-hydroxyprostaglandin-D dehydrogenase (NADP+) activity"/>
    <property type="evidence" value="ECO:0007669"/>
    <property type="project" value="UniProtKB-EC"/>
</dbReference>
<dbReference type="Gene3D" id="3.40.50.720">
    <property type="entry name" value="NAD(P)-binding Rossmann-like Domain"/>
    <property type="match status" value="3"/>
</dbReference>
<evidence type="ECO:0000313" key="34">
    <source>
        <dbReference type="EMBL" id="KAG8518553.1"/>
    </source>
</evidence>
<dbReference type="Proteomes" id="UP000700334">
    <property type="component" value="Unassembled WGS sequence"/>
</dbReference>
<evidence type="ECO:0000256" key="24">
    <source>
        <dbReference type="ARBA" id="ARBA00047900"/>
    </source>
</evidence>
<dbReference type="GO" id="GO:0050221">
    <property type="term" value="F:prostaglandin E2 9-reductase activity"/>
    <property type="evidence" value="ECO:0007669"/>
    <property type="project" value="UniProtKB-EC"/>
</dbReference>
<evidence type="ECO:0000256" key="4">
    <source>
        <dbReference type="ARBA" id="ARBA00022490"/>
    </source>
</evidence>
<evidence type="ECO:0000256" key="3">
    <source>
        <dbReference type="ARBA" id="ARBA00011245"/>
    </source>
</evidence>
<proteinExistence type="inferred from homology"/>
<dbReference type="InterPro" id="IPR002347">
    <property type="entry name" value="SDR_fam"/>
</dbReference>
<comment type="catalytic activity">
    <reaction evidence="23">
        <text>prostaglandin F2alpha + NADP(+) = 15-oxoprostaglandin F2alpha + NADPH + H(+)</text>
        <dbReference type="Rhea" id="RHEA:63480"/>
        <dbReference type="ChEBI" id="CHEBI:15378"/>
        <dbReference type="ChEBI" id="CHEBI:57404"/>
        <dbReference type="ChEBI" id="CHEBI:57783"/>
        <dbReference type="ChEBI" id="CHEBI:58349"/>
        <dbReference type="ChEBI" id="CHEBI:133409"/>
    </reaction>
    <physiologicalReaction direction="left-to-right" evidence="23">
        <dbReference type="Rhea" id="RHEA:63481"/>
    </physiologicalReaction>
</comment>
<keyword evidence="7" id="KW-0560">Oxidoreductase</keyword>
<comment type="catalytic activity">
    <reaction evidence="27">
        <text>a primary alcohol + NADP(+) = an aldehyde + NADPH + H(+)</text>
        <dbReference type="Rhea" id="RHEA:15937"/>
        <dbReference type="ChEBI" id="CHEBI:15378"/>
        <dbReference type="ChEBI" id="CHEBI:15734"/>
        <dbReference type="ChEBI" id="CHEBI:17478"/>
        <dbReference type="ChEBI" id="CHEBI:57783"/>
        <dbReference type="ChEBI" id="CHEBI:58349"/>
        <dbReference type="EC" id="1.1.1.71"/>
    </reaction>
</comment>
<evidence type="ECO:0000256" key="27">
    <source>
        <dbReference type="ARBA" id="ARBA00048601"/>
    </source>
</evidence>
<evidence type="ECO:0000256" key="6">
    <source>
        <dbReference type="ARBA" id="ARBA00022857"/>
    </source>
</evidence>
<comment type="catalytic activity">
    <reaction evidence="29">
        <text>corticosterone + NADPH + H(+) = 20beta-dihydrocorticosterone + NADP(+)</text>
        <dbReference type="Rhea" id="RHEA:70219"/>
        <dbReference type="ChEBI" id="CHEBI:15378"/>
        <dbReference type="ChEBI" id="CHEBI:16827"/>
        <dbReference type="ChEBI" id="CHEBI:57783"/>
        <dbReference type="ChEBI" id="CHEBI:58349"/>
        <dbReference type="ChEBI" id="CHEBI:189050"/>
    </reaction>
    <physiologicalReaction direction="left-to-right" evidence="29">
        <dbReference type="Rhea" id="RHEA:70220"/>
    </physiologicalReaction>
</comment>
<feature type="region of interest" description="Disordered" evidence="33">
    <location>
        <begin position="59"/>
        <end position="95"/>
    </location>
</feature>
<dbReference type="PANTHER" id="PTHR43963">
    <property type="entry name" value="CARBONYL REDUCTASE 1-RELATED"/>
    <property type="match status" value="1"/>
</dbReference>
<keyword evidence="35" id="KW-1185">Reference proteome</keyword>
<dbReference type="CDD" id="cd05324">
    <property type="entry name" value="carb_red_PTCR-like_SDR_c"/>
    <property type="match status" value="2"/>
</dbReference>
<dbReference type="PRINTS" id="PR00080">
    <property type="entry name" value="SDRFAMILY"/>
</dbReference>
<evidence type="ECO:0000256" key="15">
    <source>
        <dbReference type="ARBA" id="ARBA00041509"/>
    </source>
</evidence>
<keyword evidence="6" id="KW-0521">NADP</keyword>
<dbReference type="GO" id="GO:0005737">
    <property type="term" value="C:cytoplasm"/>
    <property type="evidence" value="ECO:0007669"/>
    <property type="project" value="UniProtKB-SubCell"/>
</dbReference>
<evidence type="ECO:0000256" key="33">
    <source>
        <dbReference type="SAM" id="MobiDB-lite"/>
    </source>
</evidence>
<evidence type="ECO:0000256" key="22">
    <source>
        <dbReference type="ARBA" id="ARBA00047563"/>
    </source>
</evidence>
<evidence type="ECO:0000256" key="1">
    <source>
        <dbReference type="ARBA" id="ARBA00004496"/>
    </source>
</evidence>
<dbReference type="EMBL" id="JAGFMF010011629">
    <property type="protein sequence ID" value="KAG8518553.1"/>
    <property type="molecule type" value="Genomic_DNA"/>
</dbReference>
<comment type="subunit">
    <text evidence="3">Monomer.</text>
</comment>
<dbReference type="GO" id="GO:0006629">
    <property type="term" value="P:lipid metabolic process"/>
    <property type="evidence" value="ECO:0007669"/>
    <property type="project" value="UniProtKB-KW"/>
</dbReference>
<evidence type="ECO:0000256" key="26">
    <source>
        <dbReference type="ARBA" id="ARBA00048422"/>
    </source>
</evidence>
<keyword evidence="4" id="KW-0963">Cytoplasm</keyword>
<dbReference type="InterPro" id="IPR045313">
    <property type="entry name" value="CBR1-like"/>
</dbReference>
<evidence type="ECO:0000256" key="11">
    <source>
        <dbReference type="ARBA" id="ARBA00038985"/>
    </source>
</evidence>
<feature type="compositionally biased region" description="Basic residues" evidence="33">
    <location>
        <begin position="70"/>
        <end position="79"/>
    </location>
</feature>
<evidence type="ECO:0000256" key="28">
    <source>
        <dbReference type="ARBA" id="ARBA00048673"/>
    </source>
</evidence>
<evidence type="ECO:0000256" key="20">
    <source>
        <dbReference type="ARBA" id="ARBA00047313"/>
    </source>
</evidence>
<comment type="catalytic activity">
    <reaction evidence="30">
        <text>cortisol + NADPH + H(+) = 20beta-dihydrocortisol + NADP(+)</text>
        <dbReference type="Rhea" id="RHEA:70215"/>
        <dbReference type="ChEBI" id="CHEBI:15378"/>
        <dbReference type="ChEBI" id="CHEBI:17650"/>
        <dbReference type="ChEBI" id="CHEBI:57783"/>
        <dbReference type="ChEBI" id="CHEBI:58349"/>
        <dbReference type="ChEBI" id="CHEBI:139311"/>
    </reaction>
    <physiologicalReaction direction="left-to-right" evidence="30">
        <dbReference type="Rhea" id="RHEA:70216"/>
    </physiologicalReaction>
</comment>
<reference evidence="34" key="1">
    <citation type="journal article" date="2021" name="Evol. Appl.">
        <title>The genome of the Pyrenean desman and the effects of bottlenecks and inbreeding on the genomic landscape of an endangered species.</title>
        <authorList>
            <person name="Escoda L."/>
            <person name="Castresana J."/>
        </authorList>
    </citation>
    <scope>NUCLEOTIDE SEQUENCE</scope>
    <source>
        <strain evidence="34">IBE-C5619</strain>
    </source>
</reference>
<evidence type="ECO:0000256" key="31">
    <source>
        <dbReference type="ARBA" id="ARBA00049441"/>
    </source>
</evidence>
<comment type="catalytic activity">
    <reaction evidence="28">
        <text>a secondary alcohol + NADP(+) = a ketone + NADPH + H(+)</text>
        <dbReference type="Rhea" id="RHEA:19257"/>
        <dbReference type="ChEBI" id="CHEBI:15378"/>
        <dbReference type="ChEBI" id="CHEBI:17087"/>
        <dbReference type="ChEBI" id="CHEBI:35681"/>
        <dbReference type="ChEBI" id="CHEBI:57783"/>
        <dbReference type="ChEBI" id="CHEBI:58349"/>
        <dbReference type="EC" id="1.1.1.184"/>
    </reaction>
</comment>
<comment type="catalytic activity">
    <reaction evidence="21">
        <text>prostaglandin F2alpha + NADP(+) = prostaglandin E2 + NADPH + H(+)</text>
        <dbReference type="Rhea" id="RHEA:24508"/>
        <dbReference type="ChEBI" id="CHEBI:15378"/>
        <dbReference type="ChEBI" id="CHEBI:57404"/>
        <dbReference type="ChEBI" id="CHEBI:57783"/>
        <dbReference type="ChEBI" id="CHEBI:58349"/>
        <dbReference type="ChEBI" id="CHEBI:606564"/>
        <dbReference type="EC" id="1.1.1.189"/>
    </reaction>
    <physiologicalReaction direction="right-to-left" evidence="21">
        <dbReference type="Rhea" id="RHEA:24510"/>
    </physiologicalReaction>
</comment>
<name>A0A8J6ACK5_GALPY</name>
<dbReference type="GO" id="GO:0047021">
    <property type="term" value="F:15-hydroxyprostaglandin dehydrogenase (NADP+) activity"/>
    <property type="evidence" value="ECO:0007669"/>
    <property type="project" value="UniProtKB-EC"/>
</dbReference>
<evidence type="ECO:0000256" key="18">
    <source>
        <dbReference type="ARBA" id="ARBA00042672"/>
    </source>
</evidence>
<evidence type="ECO:0000256" key="32">
    <source>
        <dbReference type="ARBA" id="ARBA00077471"/>
    </source>
</evidence>
<organism evidence="34 35">
    <name type="scientific">Galemys pyrenaicus</name>
    <name type="common">Iberian desman</name>
    <name type="synonym">Pyrenean desman</name>
    <dbReference type="NCBI Taxonomy" id="202257"/>
    <lineage>
        <taxon>Eukaryota</taxon>
        <taxon>Metazoa</taxon>
        <taxon>Chordata</taxon>
        <taxon>Craniata</taxon>
        <taxon>Vertebrata</taxon>
        <taxon>Euteleostomi</taxon>
        <taxon>Mammalia</taxon>
        <taxon>Eutheria</taxon>
        <taxon>Laurasiatheria</taxon>
        <taxon>Eulipotyphla</taxon>
        <taxon>Talpidae</taxon>
        <taxon>Galemys</taxon>
    </lineage>
</organism>
<evidence type="ECO:0000313" key="35">
    <source>
        <dbReference type="Proteomes" id="UP000700334"/>
    </source>
</evidence>
<accession>A0A8J6ACK5</accession>
<feature type="compositionally biased region" description="Low complexity" evidence="33">
    <location>
        <begin position="591"/>
        <end position="605"/>
    </location>
</feature>
<keyword evidence="8" id="KW-0443">Lipid metabolism</keyword>
<dbReference type="GO" id="GO:0004090">
    <property type="term" value="F:carbonyl reductase (NADPH) activity"/>
    <property type="evidence" value="ECO:0007669"/>
    <property type="project" value="UniProtKB-EC"/>
</dbReference>
<evidence type="ECO:0000256" key="8">
    <source>
        <dbReference type="ARBA" id="ARBA00023098"/>
    </source>
</evidence>
<dbReference type="OrthoDB" id="7289984at2759"/>
<evidence type="ECO:0000256" key="12">
    <source>
        <dbReference type="ARBA" id="ARBA00038989"/>
    </source>
</evidence>
<comment type="caution">
    <text evidence="34">The sequence shown here is derived from an EMBL/GenBank/DDBJ whole genome shotgun (WGS) entry which is preliminary data.</text>
</comment>
<comment type="catalytic activity">
    <reaction evidence="22">
        <text>prostaglandin E1 + NADP(+) = 15-oxoprostaglandin E1 + NADPH + H(+)</text>
        <dbReference type="Rhea" id="RHEA:11636"/>
        <dbReference type="ChEBI" id="CHEBI:15378"/>
        <dbReference type="ChEBI" id="CHEBI:57397"/>
        <dbReference type="ChEBI" id="CHEBI:57401"/>
        <dbReference type="ChEBI" id="CHEBI:57783"/>
        <dbReference type="ChEBI" id="CHEBI:58349"/>
        <dbReference type="EC" id="1.1.1.197"/>
    </reaction>
    <physiologicalReaction direction="left-to-right" evidence="22">
        <dbReference type="Rhea" id="RHEA:11637"/>
    </physiologicalReaction>
</comment>
<dbReference type="EC" id="1.1.1.71" evidence="10"/>
<evidence type="ECO:0000256" key="25">
    <source>
        <dbReference type="ARBA" id="ARBA00048207"/>
    </source>
</evidence>
<evidence type="ECO:0000256" key="17">
    <source>
        <dbReference type="ARBA" id="ARBA00042547"/>
    </source>
</evidence>
<evidence type="ECO:0000256" key="10">
    <source>
        <dbReference type="ARBA" id="ARBA00038975"/>
    </source>
</evidence>
<dbReference type="FunFam" id="3.40.50.720:FF:000164">
    <property type="entry name" value="Carbonyl reductase [NADPH] 1"/>
    <property type="match status" value="1"/>
</dbReference>
<feature type="compositionally biased region" description="Low complexity" evidence="33">
    <location>
        <begin position="80"/>
        <end position="95"/>
    </location>
</feature>
<evidence type="ECO:0000256" key="30">
    <source>
        <dbReference type="ARBA" id="ARBA00049361"/>
    </source>
</evidence>